<comment type="caution">
    <text evidence="2">The sequence shown here is derived from an EMBL/GenBank/DDBJ whole genome shotgun (WGS) entry which is preliminary data.</text>
</comment>
<dbReference type="EMBL" id="JANUTS010000001">
    <property type="protein sequence ID" value="MCS2791574.1"/>
    <property type="molecule type" value="Genomic_DNA"/>
</dbReference>
<feature type="domain" description="IPT/TIG" evidence="1">
    <location>
        <begin position="47"/>
        <end position="128"/>
    </location>
</feature>
<sequence>MKCRIMKRGHWNTHWFLLVLLTLCFMSCKDDNDGETAPYDPGTPIEITDFTPKEGGAKTRVIINGSNFGTDTSIIDVTIGGKKAPVINAKGNSIYCMIPGKVKEGNLILTIGKGSDAQTVEAKDKFTYVRKILVSTLYGKEREDGHYEPMDGSFAESFTKYYGVAEPTWFSFDPKDYPNTLYLAQDNGKPLRIFDLKNEKISTGLKTGGDLGRMRTITWTVDGDTMIIANDGGSGGDPDINIVSNVYATRADNFSSFQVLAAGKQCNGSAIHPRNKELYYNSYTKGDIYRYDYRQWGVGKDNSIAHRDYMGSIQDNNWEFNMVIHPTGNYAYIVVINQHYIMRTNYNEETKSFGTPYLLCGQVGQSGWEDKVGTSARLNSPYQGVFVKNQQYVDEGKSDHYDFYFCDRHNHCIRILTPEGLVTTFAGRGSAGLNDKPYGNVNGDLREEARFDQPAAIAYDSINNVFYVGDIENHSIRRIGLENWDDEENPEKNTVVE</sequence>
<dbReference type="InterPro" id="IPR002909">
    <property type="entry name" value="IPT_dom"/>
</dbReference>
<dbReference type="CDD" id="cd00603">
    <property type="entry name" value="IPT_PCSR"/>
    <property type="match status" value="1"/>
</dbReference>
<dbReference type="InterPro" id="IPR014756">
    <property type="entry name" value="Ig_E-set"/>
</dbReference>
<dbReference type="SUPFAM" id="SSF75011">
    <property type="entry name" value="3-carboxy-cis,cis-mucoante lactonizing enzyme"/>
    <property type="match status" value="1"/>
</dbReference>
<dbReference type="Proteomes" id="UP001204548">
    <property type="component" value="Unassembled WGS sequence"/>
</dbReference>
<dbReference type="PANTHER" id="PTHR13833">
    <property type="match status" value="1"/>
</dbReference>
<evidence type="ECO:0000313" key="3">
    <source>
        <dbReference type="Proteomes" id="UP001204548"/>
    </source>
</evidence>
<dbReference type="RefSeq" id="WP_022301403.1">
    <property type="nucleotide sequence ID" value="NZ_CAJTBQ010000045.1"/>
</dbReference>
<dbReference type="Pfam" id="PF01833">
    <property type="entry name" value="TIG"/>
    <property type="match status" value="1"/>
</dbReference>
<dbReference type="PANTHER" id="PTHR13833:SF71">
    <property type="entry name" value="NHL DOMAIN-CONTAINING PROTEIN"/>
    <property type="match status" value="1"/>
</dbReference>
<name>A0AAW5NSF5_9BACE</name>
<dbReference type="InterPro" id="IPR011042">
    <property type="entry name" value="6-blade_b-propeller_TolB-like"/>
</dbReference>
<reference evidence="2" key="1">
    <citation type="submission" date="2022-08" db="EMBL/GenBank/DDBJ databases">
        <title>Genome Sequencing of Bacteroides fragilis Group Isolates with Nanopore Technology.</title>
        <authorList>
            <person name="Tisza M.J."/>
            <person name="Smith D."/>
            <person name="Dekker J.P."/>
        </authorList>
    </citation>
    <scope>NUCLEOTIDE SEQUENCE</scope>
    <source>
        <strain evidence="2">BFG-351</strain>
    </source>
</reference>
<protein>
    <submittedName>
        <fullName evidence="2">IPT/TIG domain-containing protein</fullName>
    </submittedName>
</protein>
<accession>A0AAW5NSF5</accession>
<evidence type="ECO:0000313" key="2">
    <source>
        <dbReference type="EMBL" id="MCS2791574.1"/>
    </source>
</evidence>
<proteinExistence type="predicted"/>
<dbReference type="SUPFAM" id="SSF81296">
    <property type="entry name" value="E set domains"/>
    <property type="match status" value="1"/>
</dbReference>
<dbReference type="InterPro" id="IPR013783">
    <property type="entry name" value="Ig-like_fold"/>
</dbReference>
<evidence type="ECO:0000259" key="1">
    <source>
        <dbReference type="Pfam" id="PF01833"/>
    </source>
</evidence>
<gene>
    <name evidence="2" type="ORF">NXW97_06045</name>
</gene>
<dbReference type="Gene3D" id="2.120.10.30">
    <property type="entry name" value="TolB, C-terminal domain"/>
    <property type="match status" value="1"/>
</dbReference>
<dbReference type="AlphaFoldDB" id="A0AAW5NSF5"/>
<organism evidence="2 3">
    <name type="scientific">Bacteroides faecis</name>
    <dbReference type="NCBI Taxonomy" id="674529"/>
    <lineage>
        <taxon>Bacteria</taxon>
        <taxon>Pseudomonadati</taxon>
        <taxon>Bacteroidota</taxon>
        <taxon>Bacteroidia</taxon>
        <taxon>Bacteroidales</taxon>
        <taxon>Bacteroidaceae</taxon>
        <taxon>Bacteroides</taxon>
    </lineage>
</organism>
<dbReference type="Gene3D" id="2.60.40.10">
    <property type="entry name" value="Immunoglobulins"/>
    <property type="match status" value="1"/>
</dbReference>